<sequence length="208" mass="23302">MTTKFTHPKKENVSNPLPLDSNEERKTPDVFRIWIGNVDSSLNEFGLLQLLKNYGKIKEIDFLFHKSGTLQGSSRGFHFVSFYSKQDAQSAITGLNGKQVLSKTLHVRWAHEQPTQINAPVNINLKSDLVVTGKPTGRSAGPTSKAAVIHSIEEKLQDMESNITNAKLEHDACKSTGLHPLLQQSRVNAAITAQKRSHPYKKLHRKRK</sequence>
<dbReference type="Pfam" id="PF00076">
    <property type="entry name" value="RRM_1"/>
    <property type="match status" value="1"/>
</dbReference>
<evidence type="ECO:0000256" key="6">
    <source>
        <dbReference type="SAM" id="MobiDB-lite"/>
    </source>
</evidence>
<evidence type="ECO:0000256" key="1">
    <source>
        <dbReference type="ARBA" id="ARBA00021141"/>
    </source>
</evidence>
<accession>A0ABP0EX93</accession>
<feature type="domain" description="RRM" evidence="7">
    <location>
        <begin position="31"/>
        <end position="112"/>
    </location>
</feature>
<proteinExistence type="predicted"/>
<dbReference type="Proteomes" id="UP001642483">
    <property type="component" value="Unassembled WGS sequence"/>
</dbReference>
<dbReference type="PROSITE" id="PS50102">
    <property type="entry name" value="RRM"/>
    <property type="match status" value="1"/>
</dbReference>
<dbReference type="InterPro" id="IPR012677">
    <property type="entry name" value="Nucleotide-bd_a/b_plait_sf"/>
</dbReference>
<dbReference type="Gene3D" id="3.30.70.330">
    <property type="match status" value="1"/>
</dbReference>
<dbReference type="InterPro" id="IPR000504">
    <property type="entry name" value="RRM_dom"/>
</dbReference>
<organism evidence="8 9">
    <name type="scientific">Clavelina lepadiformis</name>
    <name type="common">Light-bulb sea squirt</name>
    <name type="synonym">Ascidia lepadiformis</name>
    <dbReference type="NCBI Taxonomy" id="159417"/>
    <lineage>
        <taxon>Eukaryota</taxon>
        <taxon>Metazoa</taxon>
        <taxon>Chordata</taxon>
        <taxon>Tunicata</taxon>
        <taxon>Ascidiacea</taxon>
        <taxon>Aplousobranchia</taxon>
        <taxon>Clavelinidae</taxon>
        <taxon>Clavelina</taxon>
    </lineage>
</organism>
<dbReference type="InterPro" id="IPR039157">
    <property type="entry name" value="RBM18_RRM"/>
</dbReference>
<evidence type="ECO:0000259" key="7">
    <source>
        <dbReference type="PROSITE" id="PS50102"/>
    </source>
</evidence>
<keyword evidence="9" id="KW-1185">Reference proteome</keyword>
<evidence type="ECO:0000313" key="8">
    <source>
        <dbReference type="EMBL" id="CAK8672089.1"/>
    </source>
</evidence>
<feature type="region of interest" description="Disordered" evidence="6">
    <location>
        <begin position="1"/>
        <end position="23"/>
    </location>
</feature>
<keyword evidence="3 5" id="KW-0694">RNA-binding</keyword>
<dbReference type="SUPFAM" id="SSF54928">
    <property type="entry name" value="RNA-binding domain, RBD"/>
    <property type="match status" value="1"/>
</dbReference>
<gene>
    <name evidence="8" type="ORF">CVLEPA_LOCUS1083</name>
</gene>
<evidence type="ECO:0000256" key="2">
    <source>
        <dbReference type="ARBA" id="ARBA00022737"/>
    </source>
</evidence>
<evidence type="ECO:0000256" key="4">
    <source>
        <dbReference type="ARBA" id="ARBA00030780"/>
    </source>
</evidence>
<dbReference type="EMBL" id="CAWYQH010000001">
    <property type="protein sequence ID" value="CAK8672089.1"/>
    <property type="molecule type" value="Genomic_DNA"/>
</dbReference>
<evidence type="ECO:0000313" key="9">
    <source>
        <dbReference type="Proteomes" id="UP001642483"/>
    </source>
</evidence>
<keyword evidence="2" id="KW-0677">Repeat</keyword>
<evidence type="ECO:0000256" key="5">
    <source>
        <dbReference type="PROSITE-ProRule" id="PRU00176"/>
    </source>
</evidence>
<evidence type="ECO:0000256" key="3">
    <source>
        <dbReference type="ARBA" id="ARBA00022884"/>
    </source>
</evidence>
<dbReference type="InterPro" id="IPR035979">
    <property type="entry name" value="RBD_domain_sf"/>
</dbReference>
<reference evidence="8 9" key="1">
    <citation type="submission" date="2024-02" db="EMBL/GenBank/DDBJ databases">
        <authorList>
            <person name="Daric V."/>
            <person name="Darras S."/>
        </authorList>
    </citation>
    <scope>NUCLEOTIDE SEQUENCE [LARGE SCALE GENOMIC DNA]</scope>
</reference>
<name>A0ABP0EX93_CLALP</name>
<comment type="caution">
    <text evidence="8">The sequence shown here is derived from an EMBL/GenBank/DDBJ whole genome shotgun (WGS) entry which is preliminary data.</text>
</comment>
<dbReference type="SMART" id="SM00360">
    <property type="entry name" value="RRM"/>
    <property type="match status" value="1"/>
</dbReference>
<protein>
    <recommendedName>
        <fullName evidence="1">Probable RNA-binding protein 18</fullName>
    </recommendedName>
    <alternativeName>
        <fullName evidence="4">RNA-binding motif protein 18</fullName>
    </alternativeName>
</protein>
<dbReference type="PANTHER" id="PTHR24012">
    <property type="entry name" value="RNA BINDING PROTEIN"/>
    <property type="match status" value="1"/>
</dbReference>
<dbReference type="CDD" id="cd12355">
    <property type="entry name" value="RRM_RBM18"/>
    <property type="match status" value="1"/>
</dbReference>